<evidence type="ECO:0000259" key="4">
    <source>
        <dbReference type="Pfam" id="PF07007"/>
    </source>
</evidence>
<feature type="transmembrane region" description="Helical" evidence="2">
    <location>
        <begin position="232"/>
        <end position="250"/>
    </location>
</feature>
<feature type="transmembrane region" description="Helical" evidence="2">
    <location>
        <begin position="169"/>
        <end position="188"/>
    </location>
</feature>
<evidence type="ECO:0000256" key="2">
    <source>
        <dbReference type="SAM" id="Phobius"/>
    </source>
</evidence>
<evidence type="ECO:0000256" key="1">
    <source>
        <dbReference type="SAM" id="MobiDB-lite"/>
    </source>
</evidence>
<dbReference type="Pfam" id="PF07007">
    <property type="entry name" value="LprI"/>
    <property type="match status" value="1"/>
</dbReference>
<feature type="signal peptide" evidence="3">
    <location>
        <begin position="1"/>
        <end position="22"/>
    </location>
</feature>
<dbReference type="RefSeq" id="WP_092320639.1">
    <property type="nucleotide sequence ID" value="NZ_FNTJ01000003.1"/>
</dbReference>
<dbReference type="AlphaFoldDB" id="A0A1H4ZET7"/>
<keyword evidence="3" id="KW-0732">Signal</keyword>
<keyword evidence="2" id="KW-0472">Membrane</keyword>
<proteinExistence type="predicted"/>
<protein>
    <recommendedName>
        <fullName evidence="4">Lysozyme inhibitor LprI-like N-terminal domain-containing protein</fullName>
    </recommendedName>
</protein>
<keyword evidence="2" id="KW-1133">Transmembrane helix</keyword>
<dbReference type="PANTHER" id="PTHR37549">
    <property type="entry name" value="LIPOPROTEIN LPRI"/>
    <property type="match status" value="1"/>
</dbReference>
<keyword evidence="6" id="KW-1185">Reference proteome</keyword>
<sequence length="346" mass="38470">MSRFCYSIALAGLVALCGHLQAASFDCSKASTFQEDTICQIETLSRLDEQLSAAFKNALAVSDDPEALKSSQRGWLLERDQCFNEICLRQVMESRIGTLERQVAMKQPAPEPVVTEPEIAPPMPEQEQPVETHQPTPSPYQAPAISEGQDYGYSSNLPPEGHQSEKMPLALKIFLVFIAVVSIASIILHHQGRLTIYQDYTDATFTSLIPLLSVALMWLLGWLEVPSPYGTYAGYGLGIIMAIVVIRATYLANGPSLWFVMALITKTTMISLFYLLMIALMAGNSARKPGESRRAFESRSRRESRERTAAMIAITALFTWLSAWLCRDRYFSPLGDYLAGRNQQQG</sequence>
<organism evidence="5 6">
    <name type="scientific">Pseudomonas saponiphila</name>
    <dbReference type="NCBI Taxonomy" id="556534"/>
    <lineage>
        <taxon>Bacteria</taxon>
        <taxon>Pseudomonadati</taxon>
        <taxon>Pseudomonadota</taxon>
        <taxon>Gammaproteobacteria</taxon>
        <taxon>Pseudomonadales</taxon>
        <taxon>Pseudomonadaceae</taxon>
        <taxon>Pseudomonas</taxon>
    </lineage>
</organism>
<evidence type="ECO:0000256" key="3">
    <source>
        <dbReference type="SAM" id="SignalP"/>
    </source>
</evidence>
<gene>
    <name evidence="5" type="ORF">SAMN05216178_6599</name>
</gene>
<dbReference type="EMBL" id="FNTJ01000003">
    <property type="protein sequence ID" value="SED28138.1"/>
    <property type="molecule type" value="Genomic_DNA"/>
</dbReference>
<dbReference type="InterPro" id="IPR009739">
    <property type="entry name" value="LprI-like_N"/>
</dbReference>
<dbReference type="GO" id="GO:0005576">
    <property type="term" value="C:extracellular region"/>
    <property type="evidence" value="ECO:0007669"/>
    <property type="project" value="TreeGrafter"/>
</dbReference>
<keyword evidence="2" id="KW-0812">Transmembrane</keyword>
<feature type="transmembrane region" description="Helical" evidence="2">
    <location>
        <begin position="257"/>
        <end position="282"/>
    </location>
</feature>
<feature type="domain" description="Lysozyme inhibitor LprI-like N-terminal" evidence="4">
    <location>
        <begin position="27"/>
        <end position="83"/>
    </location>
</feature>
<accession>A0A1H4ZET7</accession>
<feature type="transmembrane region" description="Helical" evidence="2">
    <location>
        <begin position="200"/>
        <end position="220"/>
    </location>
</feature>
<reference evidence="6" key="1">
    <citation type="submission" date="2016-10" db="EMBL/GenBank/DDBJ databases">
        <authorList>
            <person name="Varghese N."/>
            <person name="Submissions S."/>
        </authorList>
    </citation>
    <scope>NUCLEOTIDE SEQUENCE [LARGE SCALE GENOMIC DNA]</scope>
    <source>
        <strain evidence="6">DSM 9751</strain>
    </source>
</reference>
<evidence type="ECO:0000313" key="5">
    <source>
        <dbReference type="EMBL" id="SED28138.1"/>
    </source>
</evidence>
<feature type="chain" id="PRO_5011496664" description="Lysozyme inhibitor LprI-like N-terminal domain-containing protein" evidence="3">
    <location>
        <begin position="23"/>
        <end position="346"/>
    </location>
</feature>
<evidence type="ECO:0000313" key="6">
    <source>
        <dbReference type="Proteomes" id="UP000198982"/>
    </source>
</evidence>
<dbReference type="InterPro" id="IPR052755">
    <property type="entry name" value="Lysozyme_Inhibitor_LprI"/>
</dbReference>
<dbReference type="PANTHER" id="PTHR37549:SF1">
    <property type="entry name" value="LIPOPROTEIN LPRI"/>
    <property type="match status" value="1"/>
</dbReference>
<dbReference type="Proteomes" id="UP000198982">
    <property type="component" value="Unassembled WGS sequence"/>
</dbReference>
<name>A0A1H4ZET7_9PSED</name>
<feature type="transmembrane region" description="Helical" evidence="2">
    <location>
        <begin position="308"/>
        <end position="326"/>
    </location>
</feature>
<feature type="region of interest" description="Disordered" evidence="1">
    <location>
        <begin position="107"/>
        <end position="145"/>
    </location>
</feature>